<gene>
    <name evidence="9" type="ORF">SASPL_123427</name>
</gene>
<evidence type="ECO:0000256" key="7">
    <source>
        <dbReference type="PROSITE-ProRule" id="PRU00221"/>
    </source>
</evidence>
<dbReference type="PANTHER" id="PTHR19918">
    <property type="entry name" value="CELL DIVISION CYCLE 20 CDC20 FIZZY -RELATED"/>
    <property type="match status" value="1"/>
</dbReference>
<feature type="domain" description="CDC20/Fizzy WD40" evidence="8">
    <location>
        <begin position="149"/>
        <end position="373"/>
    </location>
</feature>
<proteinExistence type="inferred from homology"/>
<dbReference type="Proteomes" id="UP000298416">
    <property type="component" value="Unassembled WGS sequence"/>
</dbReference>
<dbReference type="GO" id="GO:1990757">
    <property type="term" value="F:ubiquitin ligase activator activity"/>
    <property type="evidence" value="ECO:0007669"/>
    <property type="project" value="TreeGrafter"/>
</dbReference>
<comment type="caution">
    <text evidence="9">The sequence shown here is derived from an EMBL/GenBank/DDBJ whole genome shotgun (WGS) entry which is preliminary data.</text>
</comment>
<dbReference type="PANTHER" id="PTHR19918:SF43">
    <property type="entry name" value="CELL DIVISION CYCLE 20.2, COFACTOR OF APC COMPLEX-LIKE ISOFORM X2"/>
    <property type="match status" value="1"/>
</dbReference>
<keyword evidence="2 7" id="KW-0853">WD repeat</keyword>
<keyword evidence="10" id="KW-1185">Reference proteome</keyword>
<dbReference type="InterPro" id="IPR015943">
    <property type="entry name" value="WD40/YVTN_repeat-like_dom_sf"/>
</dbReference>
<keyword evidence="6" id="KW-0131">Cell cycle</keyword>
<dbReference type="PROSITE" id="PS50082">
    <property type="entry name" value="WD_REPEATS_2"/>
    <property type="match status" value="1"/>
</dbReference>
<dbReference type="Pfam" id="PF24807">
    <property type="entry name" value="WD40_CDC20-Fz"/>
    <property type="match status" value="1"/>
</dbReference>
<dbReference type="GO" id="GO:1905786">
    <property type="term" value="P:positive regulation of anaphase-promoting complex-dependent catabolic process"/>
    <property type="evidence" value="ECO:0007669"/>
    <property type="project" value="TreeGrafter"/>
</dbReference>
<dbReference type="InterPro" id="IPR001680">
    <property type="entry name" value="WD40_rpt"/>
</dbReference>
<evidence type="ECO:0000256" key="2">
    <source>
        <dbReference type="ARBA" id="ARBA00022574"/>
    </source>
</evidence>
<dbReference type="AlphaFoldDB" id="A0A8X8ZTE3"/>
<keyword evidence="3" id="KW-0132">Cell division</keyword>
<evidence type="ECO:0000256" key="5">
    <source>
        <dbReference type="ARBA" id="ARBA00022776"/>
    </source>
</evidence>
<sequence>MDDETDWRLASDWYSPTRLHDSPVKYDFPGDRFIPNRSLMDLDQAHGALTNTTVARPTHTKSSIEYRKSLSNLTLNAEGRPFQMLVFRGSPKSSRKLSPMIDETRCCNNEALTCRPLRRFPKVNVFTGSCSSFRVMITSLSCQGEARILDAPRISHDYYLNVIDWGKTNLLAAALDRKLYLWNANTCKVELVSEASEGDYLASVNWSENGEVVAAGYSCSKINLYDAESLHLVRLLEGQRGRVGSIAWNGHTLTCGSSTGAIINHDVRVRNSQVCRVKVHKGEVSGLKWSAAGSMLASGANDTRVYLWDACKMSANHHVYRFDHHCAAVKALAWCPHDYNVLASGGGLDDGNIKLWNTQKGTCTSSTETKSQANMWAAMEQASQRVIKRPWLRLRMPKPVMLVEVPFHVPNRRICQRDVSGSSSNSEPRWSDCRLSRRRRGTSILECIWSSAPWQFKDVLFGEPSISQDISHKVMRSSTLQLM</sequence>
<reference evidence="9" key="1">
    <citation type="submission" date="2018-01" db="EMBL/GenBank/DDBJ databases">
        <authorList>
            <person name="Mao J.F."/>
        </authorList>
    </citation>
    <scope>NUCLEOTIDE SEQUENCE</scope>
    <source>
        <strain evidence="9">Huo1</strain>
        <tissue evidence="9">Leaf</tissue>
    </source>
</reference>
<evidence type="ECO:0000313" key="9">
    <source>
        <dbReference type="EMBL" id="KAG6416006.1"/>
    </source>
</evidence>
<evidence type="ECO:0000313" key="10">
    <source>
        <dbReference type="Proteomes" id="UP000298416"/>
    </source>
</evidence>
<dbReference type="EMBL" id="PNBA02000008">
    <property type="protein sequence ID" value="KAG6416006.1"/>
    <property type="molecule type" value="Genomic_DNA"/>
</dbReference>
<name>A0A8X8ZTE3_SALSN</name>
<accession>A0A8X8ZTE3</accession>
<dbReference type="Gene3D" id="2.130.10.10">
    <property type="entry name" value="YVTN repeat-like/Quinoprotein amine dehydrogenase"/>
    <property type="match status" value="1"/>
</dbReference>
<dbReference type="InterPro" id="IPR056150">
    <property type="entry name" value="WD40_CDC20-Fz"/>
</dbReference>
<dbReference type="GO" id="GO:0031145">
    <property type="term" value="P:anaphase-promoting complex-dependent catabolic process"/>
    <property type="evidence" value="ECO:0007669"/>
    <property type="project" value="TreeGrafter"/>
</dbReference>
<dbReference type="SUPFAM" id="SSF50978">
    <property type="entry name" value="WD40 repeat-like"/>
    <property type="match status" value="1"/>
</dbReference>
<evidence type="ECO:0000256" key="1">
    <source>
        <dbReference type="ARBA" id="ARBA00006445"/>
    </source>
</evidence>
<reference evidence="9" key="2">
    <citation type="submission" date="2020-08" db="EMBL/GenBank/DDBJ databases">
        <title>Plant Genome Project.</title>
        <authorList>
            <person name="Zhang R.-G."/>
        </authorList>
    </citation>
    <scope>NUCLEOTIDE SEQUENCE</scope>
    <source>
        <strain evidence="9">Huo1</strain>
        <tissue evidence="9">Leaf</tissue>
    </source>
</reference>
<evidence type="ECO:0000259" key="8">
    <source>
        <dbReference type="Pfam" id="PF24807"/>
    </source>
</evidence>
<dbReference type="InterPro" id="IPR036322">
    <property type="entry name" value="WD40_repeat_dom_sf"/>
</dbReference>
<organism evidence="9">
    <name type="scientific">Salvia splendens</name>
    <name type="common">Scarlet sage</name>
    <dbReference type="NCBI Taxonomy" id="180675"/>
    <lineage>
        <taxon>Eukaryota</taxon>
        <taxon>Viridiplantae</taxon>
        <taxon>Streptophyta</taxon>
        <taxon>Embryophyta</taxon>
        <taxon>Tracheophyta</taxon>
        <taxon>Spermatophyta</taxon>
        <taxon>Magnoliopsida</taxon>
        <taxon>eudicotyledons</taxon>
        <taxon>Gunneridae</taxon>
        <taxon>Pentapetalae</taxon>
        <taxon>asterids</taxon>
        <taxon>lamiids</taxon>
        <taxon>Lamiales</taxon>
        <taxon>Lamiaceae</taxon>
        <taxon>Nepetoideae</taxon>
        <taxon>Mentheae</taxon>
        <taxon>Salviinae</taxon>
        <taxon>Salvia</taxon>
        <taxon>Salvia subgen. Calosphace</taxon>
        <taxon>core Calosphace</taxon>
    </lineage>
</organism>
<dbReference type="InterPro" id="IPR033010">
    <property type="entry name" value="Cdc20/Fizzy"/>
</dbReference>
<dbReference type="GO" id="GO:0010997">
    <property type="term" value="F:anaphase-promoting complex binding"/>
    <property type="evidence" value="ECO:0007669"/>
    <property type="project" value="InterPro"/>
</dbReference>
<keyword evidence="5" id="KW-0498">Mitosis</keyword>
<dbReference type="PROSITE" id="PS50294">
    <property type="entry name" value="WD_REPEATS_REGION"/>
    <property type="match status" value="1"/>
</dbReference>
<feature type="repeat" description="WD" evidence="7">
    <location>
        <begin position="277"/>
        <end position="309"/>
    </location>
</feature>
<keyword evidence="4" id="KW-0677">Repeat</keyword>
<dbReference type="GO" id="GO:0051301">
    <property type="term" value="P:cell division"/>
    <property type="evidence" value="ECO:0007669"/>
    <property type="project" value="UniProtKB-KW"/>
</dbReference>
<protein>
    <recommendedName>
        <fullName evidence="8">CDC20/Fizzy WD40 domain-containing protein</fullName>
    </recommendedName>
</protein>
<dbReference type="GO" id="GO:0005680">
    <property type="term" value="C:anaphase-promoting complex"/>
    <property type="evidence" value="ECO:0007669"/>
    <property type="project" value="TreeGrafter"/>
</dbReference>
<evidence type="ECO:0000256" key="4">
    <source>
        <dbReference type="ARBA" id="ARBA00022737"/>
    </source>
</evidence>
<evidence type="ECO:0000256" key="3">
    <source>
        <dbReference type="ARBA" id="ARBA00022618"/>
    </source>
</evidence>
<dbReference type="SMART" id="SM00320">
    <property type="entry name" value="WD40"/>
    <property type="match status" value="5"/>
</dbReference>
<evidence type="ECO:0000256" key="6">
    <source>
        <dbReference type="ARBA" id="ARBA00023306"/>
    </source>
</evidence>
<comment type="similarity">
    <text evidence="1">Belongs to the WD repeat CDC20/Fizzy family.</text>
</comment>